<dbReference type="Pfam" id="PF03210">
    <property type="entry name" value="Paramyx_P_V_C"/>
    <property type="match status" value="1"/>
</dbReference>
<feature type="compositionally biased region" description="Basic and acidic residues" evidence="4">
    <location>
        <begin position="68"/>
        <end position="82"/>
    </location>
</feature>
<keyword evidence="3" id="KW-0693">Viral RNA replication</keyword>
<dbReference type="InterPro" id="IPR025909">
    <property type="entry name" value="Soyouz_module"/>
</dbReference>
<accession>A0AAE9K682</accession>
<evidence type="ECO:0000256" key="1">
    <source>
        <dbReference type="ARBA" id="ARBA00020572"/>
    </source>
</evidence>
<evidence type="ECO:0000256" key="2">
    <source>
        <dbReference type="ARBA" id="ARBA00022553"/>
    </source>
</evidence>
<dbReference type="EMBL" id="MZ802806">
    <property type="protein sequence ID" value="UNW59198.1"/>
    <property type="molecule type" value="Viral_cRNA"/>
</dbReference>
<dbReference type="InterPro" id="IPR004897">
    <property type="entry name" value="P/V_Pprotein_paramyxoviral"/>
</dbReference>
<reference evidence="6" key="2">
    <citation type="journal article" date="2022" name="J. Vet. Med. Sci.">
        <title>Genetic diversity of avian paramyxoviruses isolated from wild birds and domestic poultry in Taiwan between 2009 and 2020.</title>
        <authorList>
            <person name="Liu Y.P."/>
            <person name="Lee F."/>
            <person name="Cheng M.C."/>
            <person name="Chang C.Y."/>
            <person name="Chiou C.J."/>
            <person name="Tsai H.J."/>
        </authorList>
    </citation>
    <scope>NUCLEOTIDE SEQUENCE</scope>
    <source>
        <strain evidence="6">APMV-21/Anseriformes/Taiwan/AHRI83/2013</strain>
    </source>
</reference>
<dbReference type="Proteomes" id="UP001231177">
    <property type="component" value="Segment"/>
</dbReference>
<evidence type="ECO:0000259" key="5">
    <source>
        <dbReference type="Pfam" id="PF14313"/>
    </source>
</evidence>
<evidence type="ECO:0000256" key="3">
    <source>
        <dbReference type="ARBA" id="ARBA00022953"/>
    </source>
</evidence>
<organism evidence="6 7">
    <name type="scientific">avian paramyxovirus 21</name>
    <dbReference type="NCBI Taxonomy" id="2849510"/>
    <lineage>
        <taxon>Viruses</taxon>
        <taxon>Riboviria</taxon>
        <taxon>Orthornavirae</taxon>
        <taxon>Negarnaviricota</taxon>
        <taxon>Haploviricotina</taxon>
        <taxon>Monjiviricetes</taxon>
        <taxon>Mononegavirales</taxon>
        <taxon>Paramyxoviridae</taxon>
        <taxon>Avulavirinae</taxon>
        <taxon>Orthoavulavirus</taxon>
        <taxon>Orthoavulavirus koreaense</taxon>
    </lineage>
</organism>
<sequence length="439" mass="46359">MATFTDDEISDLMEQSGLVIDEIMTAQGKPKETLGRSAIPAGKAQSLTNAWERHTRQSADNTAYTENTRSRNETPLDSHGGDPAETANREAGSPQAGTPQGSDMAPGPQGAEPEIQQGATSGLLDMLDKIAAKQTRAKKGQVLNDSTPQGGRGRTAPGHSSGTPEHQGPSPPPQGPTQVSNKTPPLPPQGTGRATSPPTPVPHHYNPREASPPIQAEEGGIGESTAWSGAQEASSRSAGATPSAHLSLRTPESYNASAAAAPSFADFAQAVLAGLENIQHRLMRVEHQVDLSLRHAANIPAMRSDVQQLKTAMAVLEANIGMMKILDPGSAHISSLNDLRAVARSHPVLLAGPGDPSKVIAEDGSLSINRLAQPNPDQRALVRELAPPQGDIEAERCAIRALIDARPMHPNASSRLLSRLEQARTSEELKKLKRLVLNN</sequence>
<feature type="compositionally biased region" description="Polar residues" evidence="4">
    <location>
        <begin position="225"/>
        <end position="240"/>
    </location>
</feature>
<evidence type="ECO:0000256" key="4">
    <source>
        <dbReference type="SAM" id="MobiDB-lite"/>
    </source>
</evidence>
<name>A0AAE9K682_9MONO</name>
<feature type="compositionally biased region" description="Polar residues" evidence="4">
    <location>
        <begin position="58"/>
        <end position="67"/>
    </location>
</feature>
<evidence type="ECO:0000313" key="7">
    <source>
        <dbReference type="Proteomes" id="UP001231177"/>
    </source>
</evidence>
<reference evidence="6" key="1">
    <citation type="submission" date="2021-08" db="EMBL/GenBank/DDBJ databases">
        <authorList>
            <person name="Liu Y.-P."/>
            <person name="Lee F."/>
            <person name="Cheng M.-C."/>
            <person name="Chang C.-Y."/>
            <person name="Chiou C.-J."/>
            <person name="Tsai H.-J."/>
        </authorList>
    </citation>
    <scope>NUCLEOTIDE SEQUENCE</scope>
    <source>
        <strain evidence="6">APMV-21/Anseriformes/Taiwan/AHRI83/2013</strain>
    </source>
</reference>
<dbReference type="CDD" id="cd21031">
    <property type="entry name" value="MEV_P-protein-C_like"/>
    <property type="match status" value="1"/>
</dbReference>
<protein>
    <recommendedName>
        <fullName evidence="1">Phosphoprotein</fullName>
    </recommendedName>
</protein>
<feature type="domain" description="Phosphoprotein P soyouz module" evidence="5">
    <location>
        <begin position="1"/>
        <end position="56"/>
    </location>
</feature>
<dbReference type="Pfam" id="PF14313">
    <property type="entry name" value="Soyouz_module"/>
    <property type="match status" value="1"/>
</dbReference>
<evidence type="ECO:0000313" key="6">
    <source>
        <dbReference type="EMBL" id="UNW59198.1"/>
    </source>
</evidence>
<proteinExistence type="predicted"/>
<feature type="region of interest" description="Disordered" evidence="4">
    <location>
        <begin position="28"/>
        <end position="245"/>
    </location>
</feature>
<keyword evidence="2" id="KW-0597">Phosphoprotein</keyword>
<dbReference type="Gene3D" id="1.20.5.300">
    <property type="match status" value="1"/>
</dbReference>